<evidence type="ECO:0000256" key="6">
    <source>
        <dbReference type="ARBA" id="ARBA00054901"/>
    </source>
</evidence>
<dbReference type="PRINTS" id="PR00437">
    <property type="entry name" value="SMALLCYTKCXC"/>
</dbReference>
<dbReference type="InterPro" id="IPR018048">
    <property type="entry name" value="Chemokine_CXC_CS"/>
</dbReference>
<dbReference type="SUPFAM" id="SSF54117">
    <property type="entry name" value="Interleukin 8-like chemokines"/>
    <property type="match status" value="1"/>
</dbReference>
<dbReference type="InterPro" id="IPR001089">
    <property type="entry name" value="Chemokine_CXC"/>
</dbReference>
<dbReference type="Bgee" id="ENSAMXG00000036344">
    <property type="expression patterns" value="Expressed in intestine and 1 other cell type or tissue"/>
</dbReference>
<comment type="function">
    <text evidence="6">Ligand for cxcr3.2. Chemotactic for macrophages.</text>
</comment>
<dbReference type="InterPro" id="IPR036048">
    <property type="entry name" value="Interleukin_8-like_sf"/>
</dbReference>
<accession>A0A3B1IGA5</accession>
<dbReference type="SMART" id="SM00199">
    <property type="entry name" value="SCY"/>
    <property type="match status" value="1"/>
</dbReference>
<reference evidence="10" key="2">
    <citation type="journal article" date="2014" name="Nat. Commun.">
        <title>The cavefish genome reveals candidate genes for eye loss.</title>
        <authorList>
            <person name="McGaugh S.E."/>
            <person name="Gross J.B."/>
            <person name="Aken B."/>
            <person name="Blin M."/>
            <person name="Borowsky R."/>
            <person name="Chalopin D."/>
            <person name="Hinaux H."/>
            <person name="Jeffery W.R."/>
            <person name="Keene A."/>
            <person name="Ma L."/>
            <person name="Minx P."/>
            <person name="Murphy D."/>
            <person name="O'Quin K.E."/>
            <person name="Retaux S."/>
            <person name="Rohner N."/>
            <person name="Searle S.M."/>
            <person name="Stahl B.A."/>
            <person name="Tabin C."/>
            <person name="Volff J.N."/>
            <person name="Yoshizawa M."/>
            <person name="Warren W.C."/>
        </authorList>
    </citation>
    <scope>NUCLEOTIDE SEQUENCE [LARGE SCALE GENOMIC DNA]</scope>
    <source>
        <strain evidence="10">female</strain>
    </source>
</reference>
<dbReference type="GO" id="GO:0008009">
    <property type="term" value="F:chemokine activity"/>
    <property type="evidence" value="ECO:0007669"/>
    <property type="project" value="InterPro"/>
</dbReference>
<dbReference type="PROSITE" id="PS00471">
    <property type="entry name" value="SMALL_CYTOKINES_CXC"/>
    <property type="match status" value="1"/>
</dbReference>
<dbReference type="PRINTS" id="PR00436">
    <property type="entry name" value="INTERLEUKIN8"/>
</dbReference>
<dbReference type="InParanoid" id="A0A3B1IGA5"/>
<evidence type="ECO:0000256" key="5">
    <source>
        <dbReference type="ARBA" id="ARBA00023157"/>
    </source>
</evidence>
<dbReference type="InterPro" id="IPR033899">
    <property type="entry name" value="CXC_Chemokine_domain"/>
</dbReference>
<reference evidence="9" key="3">
    <citation type="submission" date="2025-08" db="UniProtKB">
        <authorList>
            <consortium name="Ensembl"/>
        </authorList>
    </citation>
    <scope>IDENTIFICATION</scope>
</reference>
<dbReference type="Gene3D" id="2.40.50.40">
    <property type="match status" value="1"/>
</dbReference>
<feature type="signal peptide" evidence="7">
    <location>
        <begin position="1"/>
        <end position="19"/>
    </location>
</feature>
<keyword evidence="4 7" id="KW-0964">Secreted</keyword>
<dbReference type="CDD" id="cd00273">
    <property type="entry name" value="Chemokine_CXC"/>
    <property type="match status" value="1"/>
</dbReference>
<name>A0A3B1IGA5_ASTMX</name>
<keyword evidence="5" id="KW-1015">Disulfide bond</keyword>
<reference evidence="10" key="1">
    <citation type="submission" date="2013-03" db="EMBL/GenBank/DDBJ databases">
        <authorList>
            <person name="Jeffery W."/>
            <person name="Warren W."/>
            <person name="Wilson R.K."/>
        </authorList>
    </citation>
    <scope>NUCLEOTIDE SEQUENCE</scope>
    <source>
        <strain evidence="10">female</strain>
    </source>
</reference>
<dbReference type="STRING" id="7994.ENSAMXP00000028279"/>
<evidence type="ECO:0000256" key="3">
    <source>
        <dbReference type="ARBA" id="ARBA00022514"/>
    </source>
</evidence>
<dbReference type="Proteomes" id="UP000018467">
    <property type="component" value="Unassembled WGS sequence"/>
</dbReference>
<reference evidence="9" key="4">
    <citation type="submission" date="2025-09" db="UniProtKB">
        <authorList>
            <consortium name="Ensembl"/>
        </authorList>
    </citation>
    <scope>IDENTIFICATION</scope>
</reference>
<sequence length="99" mass="11156">MRLFLLLALMASILLSTTAMQPLGRGYNSQCKCLQLESRVIPRNSLKSVEIIPRGSHCKNTEVIAGLTSGERICLNPKTAWVRKLVQFIEKKERETKKA</sequence>
<dbReference type="GO" id="GO:0006952">
    <property type="term" value="P:defense response"/>
    <property type="evidence" value="ECO:0007669"/>
    <property type="project" value="InterPro"/>
</dbReference>
<dbReference type="PANTHER" id="PTHR12015">
    <property type="entry name" value="SMALL INDUCIBLE CYTOKINE A"/>
    <property type="match status" value="1"/>
</dbReference>
<dbReference type="FunFam" id="2.40.50.40:FF:000004">
    <property type="entry name" value="C-X-C motif chemokine"/>
    <property type="match status" value="1"/>
</dbReference>
<dbReference type="Ensembl" id="ENSAMXT00000044246.1">
    <property type="protein sequence ID" value="ENSAMXP00000028279.1"/>
    <property type="gene ID" value="ENSAMXG00000036344.1"/>
</dbReference>
<dbReference type="GO" id="GO:0042056">
    <property type="term" value="F:chemoattractant activity"/>
    <property type="evidence" value="ECO:0007669"/>
    <property type="project" value="UniProtKB-ARBA"/>
</dbReference>
<evidence type="ECO:0000256" key="7">
    <source>
        <dbReference type="RuleBase" id="RU361149"/>
    </source>
</evidence>
<dbReference type="AlphaFoldDB" id="A0A3B1IGA5"/>
<evidence type="ECO:0000256" key="2">
    <source>
        <dbReference type="ARBA" id="ARBA00010665"/>
    </source>
</evidence>
<dbReference type="KEGG" id="amex:103036716"/>
<evidence type="ECO:0000259" key="8">
    <source>
        <dbReference type="SMART" id="SM00199"/>
    </source>
</evidence>
<dbReference type="GeneTree" id="ENSGT00940000168006"/>
<dbReference type="InterPro" id="IPR039809">
    <property type="entry name" value="Chemokine_b/g/d"/>
</dbReference>
<keyword evidence="7" id="KW-0145">Chemotaxis</keyword>
<feature type="domain" description="Chemokine interleukin-8-like" evidence="8">
    <location>
        <begin position="28"/>
        <end position="89"/>
    </location>
</feature>
<dbReference type="InterPro" id="IPR001811">
    <property type="entry name" value="Chemokine_IL8-like_dom"/>
</dbReference>
<proteinExistence type="inferred from homology"/>
<keyword evidence="3 7" id="KW-0202">Cytokine</keyword>
<keyword evidence="7" id="KW-0732">Signal</keyword>
<evidence type="ECO:0000256" key="4">
    <source>
        <dbReference type="ARBA" id="ARBA00022525"/>
    </source>
</evidence>
<feature type="chain" id="PRO_5017106139" description="C-X-C motif chemokine" evidence="7">
    <location>
        <begin position="20"/>
        <end position="99"/>
    </location>
</feature>
<evidence type="ECO:0000313" key="9">
    <source>
        <dbReference type="Ensembl" id="ENSAMXP00000028279.1"/>
    </source>
</evidence>
<comment type="subcellular location">
    <subcellularLocation>
        <location evidence="1 7">Secreted</location>
    </subcellularLocation>
</comment>
<keyword evidence="10" id="KW-1185">Reference proteome</keyword>
<evidence type="ECO:0000256" key="1">
    <source>
        <dbReference type="ARBA" id="ARBA00004613"/>
    </source>
</evidence>
<evidence type="ECO:0000313" key="10">
    <source>
        <dbReference type="Proteomes" id="UP000018467"/>
    </source>
</evidence>
<dbReference type="FunCoup" id="A0A3B1IGA5">
    <property type="interactions" value="139"/>
</dbReference>
<organism evidence="9 10">
    <name type="scientific">Astyanax mexicanus</name>
    <name type="common">Blind cave fish</name>
    <name type="synonym">Astyanax fasciatus mexicanus</name>
    <dbReference type="NCBI Taxonomy" id="7994"/>
    <lineage>
        <taxon>Eukaryota</taxon>
        <taxon>Metazoa</taxon>
        <taxon>Chordata</taxon>
        <taxon>Craniata</taxon>
        <taxon>Vertebrata</taxon>
        <taxon>Euteleostomi</taxon>
        <taxon>Actinopterygii</taxon>
        <taxon>Neopterygii</taxon>
        <taxon>Teleostei</taxon>
        <taxon>Ostariophysi</taxon>
        <taxon>Characiformes</taxon>
        <taxon>Characoidei</taxon>
        <taxon>Acestrorhamphidae</taxon>
        <taxon>Acestrorhamphinae</taxon>
        <taxon>Astyanax</taxon>
    </lineage>
</organism>
<comment type="similarity">
    <text evidence="2 7">Belongs to the intercrine alpha (chemokine CxC) family.</text>
</comment>
<dbReference type="Pfam" id="PF00048">
    <property type="entry name" value="IL8"/>
    <property type="match status" value="1"/>
</dbReference>
<dbReference type="RefSeq" id="XP_007238450.1">
    <property type="nucleotide sequence ID" value="XM_007238388.1"/>
</dbReference>
<dbReference type="GO" id="GO:0005615">
    <property type="term" value="C:extracellular space"/>
    <property type="evidence" value="ECO:0007669"/>
    <property type="project" value="UniProtKB-UniRule"/>
</dbReference>
<dbReference type="OrthoDB" id="9948647at2759"/>
<dbReference type="PANTHER" id="PTHR12015:SF195">
    <property type="entry name" value="CHEMOKINE INTERLEUKIN-8-LIKE DOMAIN-CONTAINING PROTEIN"/>
    <property type="match status" value="1"/>
</dbReference>
<protein>
    <recommendedName>
        <fullName evidence="7">C-X-C motif chemokine</fullName>
    </recommendedName>
</protein>
<dbReference type="GeneID" id="103036716"/>
<dbReference type="GO" id="GO:0006955">
    <property type="term" value="P:immune response"/>
    <property type="evidence" value="ECO:0007669"/>
    <property type="project" value="InterPro"/>
</dbReference>